<accession>A0A191MXB9</accession>
<dbReference type="Gene3D" id="3.10.28.10">
    <property type="entry name" value="Homing endonucleases"/>
    <property type="match status" value="1"/>
</dbReference>
<name>A0A191MXB9_CRYPA</name>
<dbReference type="Pfam" id="PF00961">
    <property type="entry name" value="LAGLIDADG_1"/>
    <property type="match status" value="1"/>
</dbReference>
<organism evidence="2">
    <name type="scientific">Cryphonectria parasitica</name>
    <name type="common">Chestnut blight fungus</name>
    <name type="synonym">Endothia parasitica</name>
    <dbReference type="NCBI Taxonomy" id="5116"/>
    <lineage>
        <taxon>Eukaryota</taxon>
        <taxon>Fungi</taxon>
        <taxon>Dikarya</taxon>
        <taxon>Ascomycota</taxon>
        <taxon>Pezizomycotina</taxon>
        <taxon>Sordariomycetes</taxon>
        <taxon>Sordariomycetidae</taxon>
        <taxon>Diaporthales</taxon>
        <taxon>Cryphonectriaceae</taxon>
        <taxon>Cryphonectria-Endothia species complex</taxon>
        <taxon>Cryphonectria</taxon>
    </lineage>
</organism>
<dbReference type="PANTHER" id="PTHR36181:SF4">
    <property type="entry name" value="LAGLIDADG ENDONUCLEASE"/>
    <property type="match status" value="1"/>
</dbReference>
<dbReference type="EMBL" id="KT428651">
    <property type="protein sequence ID" value="AMX22321.1"/>
    <property type="molecule type" value="Genomic_DNA"/>
</dbReference>
<keyword evidence="2" id="KW-0496">Mitochondrion</keyword>
<dbReference type="GO" id="GO:0004519">
    <property type="term" value="F:endonuclease activity"/>
    <property type="evidence" value="ECO:0007669"/>
    <property type="project" value="InterPro"/>
</dbReference>
<dbReference type="AlphaFoldDB" id="A0A191MXB9"/>
<dbReference type="InterPro" id="IPR027434">
    <property type="entry name" value="Homing_endonucl"/>
</dbReference>
<protein>
    <recommendedName>
        <fullName evidence="1">Homing endonuclease LAGLIDADG domain-containing protein</fullName>
    </recommendedName>
</protein>
<reference evidence="2" key="1">
    <citation type="journal article" date="2016" name="PLoS ONE">
        <title>Intron Derived Size Polymorphism in the Mitochondrial Genomes of Closely Related Chrysoporthe Species.</title>
        <authorList>
            <person name="Kanzi A.M."/>
            <person name="Wingfield B.D."/>
            <person name="Steenkamp E.T."/>
            <person name="Naidoo S."/>
            <person name="van der Merwe N.A."/>
        </authorList>
    </citation>
    <scope>NUCLEOTIDE SEQUENCE</scope>
</reference>
<dbReference type="GO" id="GO:0005739">
    <property type="term" value="C:mitochondrion"/>
    <property type="evidence" value="ECO:0007669"/>
    <property type="project" value="UniProtKB-ARBA"/>
</dbReference>
<evidence type="ECO:0000259" key="1">
    <source>
        <dbReference type="Pfam" id="PF00961"/>
    </source>
</evidence>
<evidence type="ECO:0000313" key="2">
    <source>
        <dbReference type="EMBL" id="AMX22321.1"/>
    </source>
</evidence>
<dbReference type="SUPFAM" id="SSF55608">
    <property type="entry name" value="Homing endonucleases"/>
    <property type="match status" value="1"/>
</dbReference>
<feature type="domain" description="Homing endonuclease LAGLIDADG" evidence="1">
    <location>
        <begin position="2"/>
        <end position="74"/>
    </location>
</feature>
<dbReference type="InterPro" id="IPR051289">
    <property type="entry name" value="LAGLIDADG_Endonuclease"/>
</dbReference>
<dbReference type="InterPro" id="IPR004860">
    <property type="entry name" value="LAGLIDADG_dom"/>
</dbReference>
<geneLocation type="mitochondrion" evidence="2"/>
<dbReference type="PANTHER" id="PTHR36181">
    <property type="entry name" value="INTRON-ENCODED ENDONUCLEASE AI3-RELATED"/>
    <property type="match status" value="1"/>
</dbReference>
<proteinExistence type="predicted"/>
<sequence length="460" mass="53518">MLRFKLGLNERDKAILENIITYLGCGTLSFNKVTNSYNLTISSLGAHINKIIPLFDKNPIQGVKALDYLDWRKVAFLMKEGLHLTEKGLKEIQSIKAGMNKGRKVGQVYFSAQPSDDYFAANRRFYFKGINISCINELNSKVKSILKDKNSCNSIGKGNNNDKEPYSLLVNSNNMNINNIDRKDLVAATVDSGIYSILMDMEEWLSEEYSYNNTIKKNIYIGIPPFNISIKDFNSLVIKHNKGVNMPKLDEYKLEKLAYLGWRGYNTPSVDDFNITPLVGTSFYDEIQIRSSSSPSSLFVYNQWKVASYYLILEYNILNKAFYYVNNINSNLPREYQESYTYWMNRQINLSKFENIQDIIENNSYIIDITIYDNFYREICEDYLYLLLNILLANSIINNTELVLKVNNEKLFFDHLKSIIEIHYNENIKGYECLKELRIYSSNYFFSVNDLCTLYKNTKK</sequence>
<gene>
    <name evidence="2" type="primary">orf460</name>
</gene>